<feature type="domain" description="S-adenosyl-l-methionine hydroxide adenosyltransferase N-terminal" evidence="3">
    <location>
        <begin position="2"/>
        <end position="143"/>
    </location>
</feature>
<dbReference type="AlphaFoldDB" id="G0LGE9"/>
<dbReference type="KEGG" id="hwc:Hqrw_1202"/>
<dbReference type="PANTHER" id="PTHR35092">
    <property type="entry name" value="CHLORINASE MJ1651"/>
    <property type="match status" value="1"/>
</dbReference>
<dbReference type="PIRSF" id="PIRSF006779">
    <property type="entry name" value="UCP006779"/>
    <property type="match status" value="1"/>
</dbReference>
<feature type="domain" description="S-adenosyl-l-methionine hydroxide adenosyltransferase C-terminal" evidence="4">
    <location>
        <begin position="182"/>
        <end position="263"/>
    </location>
</feature>
<keyword evidence="1" id="KW-0949">S-adenosyl-L-methionine</keyword>
<gene>
    <name evidence="5" type="ordered locus">Hqrw_1202</name>
</gene>
<evidence type="ECO:0000256" key="2">
    <source>
        <dbReference type="ARBA" id="ARBA00024035"/>
    </source>
</evidence>
<dbReference type="InterPro" id="IPR023228">
    <property type="entry name" value="SAM_OH_AdoTrfase_N_sf"/>
</dbReference>
<dbReference type="Gene3D" id="3.40.50.10790">
    <property type="entry name" value="S-adenosyl-l-methionine hydroxide adenosyltransferase, N-terminal"/>
    <property type="match status" value="1"/>
</dbReference>
<dbReference type="InterPro" id="IPR002747">
    <property type="entry name" value="SAM_OH_AdoTrfase"/>
</dbReference>
<reference evidence="5 6" key="1">
    <citation type="journal article" date="2011" name="PLoS ONE">
        <title>Haloquadratum walsbyi: limited diversity in a global pond.</title>
        <authorList>
            <person name="Dyall-Smith M."/>
            <person name="Pfeiffer F."/>
            <person name="Klee K."/>
            <person name="Palm P."/>
            <person name="Gross K."/>
            <person name="Schuster S.C."/>
            <person name="Rampp M."/>
            <person name="Oesterhelt D."/>
        </authorList>
    </citation>
    <scope>NUCLEOTIDE SEQUENCE [LARGE SCALE GENOMIC DNA]</scope>
    <source>
        <strain evidence="6">DSM 16854 / JCM 12705 / C23</strain>
    </source>
</reference>
<dbReference type="InterPro" id="IPR046470">
    <property type="entry name" value="SAM_HAT_C"/>
</dbReference>
<dbReference type="HOGENOM" id="CLU_059734_1_1_2"/>
<evidence type="ECO:0000256" key="1">
    <source>
        <dbReference type="ARBA" id="ARBA00022691"/>
    </source>
</evidence>
<dbReference type="Pfam" id="PF01887">
    <property type="entry name" value="SAM_HAT_N"/>
    <property type="match status" value="1"/>
</dbReference>
<proteinExistence type="inferred from homology"/>
<evidence type="ECO:0000313" key="6">
    <source>
        <dbReference type="Proteomes" id="UP000007954"/>
    </source>
</evidence>
<evidence type="ECO:0000259" key="3">
    <source>
        <dbReference type="Pfam" id="PF01887"/>
    </source>
</evidence>
<dbReference type="InterPro" id="IPR023227">
    <property type="entry name" value="SAM_OH_AdoTrfase_C_sf"/>
</dbReference>
<dbReference type="GeneID" id="12445828"/>
<organism evidence="5 6">
    <name type="scientific">Haloquadratum walsbyi (strain DSM 16854 / JCM 12705 / C23)</name>
    <dbReference type="NCBI Taxonomy" id="768065"/>
    <lineage>
        <taxon>Archaea</taxon>
        <taxon>Methanobacteriati</taxon>
        <taxon>Methanobacteriota</taxon>
        <taxon>Stenosarchaea group</taxon>
        <taxon>Halobacteria</taxon>
        <taxon>Halobacteriales</taxon>
        <taxon>Haloferacaceae</taxon>
        <taxon>Haloquadratum</taxon>
    </lineage>
</organism>
<evidence type="ECO:0000259" key="4">
    <source>
        <dbReference type="Pfam" id="PF20257"/>
    </source>
</evidence>
<protein>
    <submittedName>
        <fullName evidence="5">S-adenosylmethionine hydroxide adenosyltransferase family protein</fullName>
    </submittedName>
</protein>
<dbReference type="SUPFAM" id="SSF102522">
    <property type="entry name" value="Bacterial fluorinating enzyme, N-terminal domain"/>
    <property type="match status" value="1"/>
</dbReference>
<dbReference type="Proteomes" id="UP000007954">
    <property type="component" value="Chromosome"/>
</dbReference>
<sequence>MITLSSDFGSPYPAAMKGVILQTTDARLIDVTHELPRQDVRAAAFWCREIIPYFPSAVHVIVVDPGVGTDRDAIMIRVGDHALIGPDNGVLRPVARQLGEQLQDETMGLKNNIEYFRYEYTEPQSATFHGRDVFAPAAAAIHDCGIASVETLDAVTSVPATATVQCKFPSATIDTDDTTATGEVLVIDDFGNIITNIPGSFLADRAGEMATVGTTTAEVTSTFADVDTGDPLLTVGSHGFVECDVNHGRGTEIFELEVKDTVQIRF</sequence>
<dbReference type="EMBL" id="FR746099">
    <property type="protein sequence ID" value="CCC39169.1"/>
    <property type="molecule type" value="Genomic_DNA"/>
</dbReference>
<dbReference type="InterPro" id="IPR046469">
    <property type="entry name" value="SAM_HAT_N"/>
</dbReference>
<accession>G0LGE9</accession>
<dbReference type="SUPFAM" id="SSF101852">
    <property type="entry name" value="Bacterial fluorinating enzyme, C-terminal domain"/>
    <property type="match status" value="1"/>
</dbReference>
<dbReference type="Pfam" id="PF20257">
    <property type="entry name" value="SAM_HAT_C"/>
    <property type="match status" value="1"/>
</dbReference>
<comment type="similarity">
    <text evidence="2">Belongs to the SAM hydrolase / SAM-dependent halogenase family.</text>
</comment>
<dbReference type="Gene3D" id="2.40.30.90">
    <property type="entry name" value="Bacterial fluorinating enzyme like"/>
    <property type="match status" value="1"/>
</dbReference>
<dbReference type="RefSeq" id="WP_014555090.1">
    <property type="nucleotide sequence ID" value="NC_017459.1"/>
</dbReference>
<evidence type="ECO:0000313" key="5">
    <source>
        <dbReference type="EMBL" id="CCC39169.1"/>
    </source>
</evidence>
<name>G0LGE9_HALWC</name>
<dbReference type="OrthoDB" id="372224at2157"/>
<dbReference type="PANTHER" id="PTHR35092:SF1">
    <property type="entry name" value="CHLORINASE MJ1651"/>
    <property type="match status" value="1"/>
</dbReference>